<proteinExistence type="predicted"/>
<dbReference type="OrthoDB" id="428263at2"/>
<evidence type="ECO:0000313" key="4">
    <source>
        <dbReference type="Proteomes" id="UP000431901"/>
    </source>
</evidence>
<keyword evidence="2" id="KW-0732">Signal</keyword>
<feature type="signal peptide" evidence="2">
    <location>
        <begin position="1"/>
        <end position="21"/>
    </location>
</feature>
<comment type="caution">
    <text evidence="3">The sequence shown here is derived from an EMBL/GenBank/DDBJ whole genome shotgun (WGS) entry which is preliminary data.</text>
</comment>
<protein>
    <submittedName>
        <fullName evidence="3">DUF1772 domain-containing protein</fullName>
    </submittedName>
</protein>
<feature type="transmembrane region" description="Helical" evidence="1">
    <location>
        <begin position="58"/>
        <end position="78"/>
    </location>
</feature>
<feature type="transmembrane region" description="Helical" evidence="1">
    <location>
        <begin position="142"/>
        <end position="161"/>
    </location>
</feature>
<dbReference type="Proteomes" id="UP000431901">
    <property type="component" value="Unassembled WGS sequence"/>
</dbReference>
<evidence type="ECO:0000313" key="3">
    <source>
        <dbReference type="EMBL" id="MXQ67134.1"/>
    </source>
</evidence>
<sequence length="163" mass="16929">MRTALAALPGALALLMSAAMAGTFFGFSVGVMPGLNASPGAAAITAMQGINQRIQNPLFLAAFMLAPVAAAAAGAVLWSMDRKTAALLFFASAVVYVLGVFVPTVAVNVPMNDALARLHAPVADAAREWDRYSGRWTAWNHVRALLGGAATALAAAAFWAWNR</sequence>
<feature type="chain" id="PRO_5026253986" evidence="2">
    <location>
        <begin position="22"/>
        <end position="163"/>
    </location>
</feature>
<gene>
    <name evidence="3" type="ORF">GQ466_24260</name>
</gene>
<dbReference type="AlphaFoldDB" id="A0A6I4WJG9"/>
<dbReference type="EMBL" id="WUTW01000006">
    <property type="protein sequence ID" value="MXQ67134.1"/>
    <property type="molecule type" value="Genomic_DNA"/>
</dbReference>
<dbReference type="Pfam" id="PF08592">
    <property type="entry name" value="Anthrone_oxy"/>
    <property type="match status" value="1"/>
</dbReference>
<keyword evidence="4" id="KW-1185">Reference proteome</keyword>
<evidence type="ECO:0000256" key="1">
    <source>
        <dbReference type="SAM" id="Phobius"/>
    </source>
</evidence>
<evidence type="ECO:0000256" key="2">
    <source>
        <dbReference type="SAM" id="SignalP"/>
    </source>
</evidence>
<name>A0A6I4WJG9_9ACTN</name>
<keyword evidence="1" id="KW-0472">Membrane</keyword>
<accession>A0A6I4WJG9</accession>
<keyword evidence="1" id="KW-0812">Transmembrane</keyword>
<reference evidence="3 4" key="1">
    <citation type="submission" date="2019-12" db="EMBL/GenBank/DDBJ databases">
        <title>Nocardia macrotermitis sp. nov. and Nocardia aurantia sp. nov., isolated from the gut of the fungus growing-termite Macrotermes natalensis.</title>
        <authorList>
            <person name="Christine B."/>
            <person name="Rene B."/>
        </authorList>
    </citation>
    <scope>NUCLEOTIDE SEQUENCE [LARGE SCALE GENOMIC DNA]</scope>
    <source>
        <strain evidence="3 4">DSM 102126</strain>
    </source>
</reference>
<organism evidence="3 4">
    <name type="scientific">Actinomadura rayongensis</name>
    <dbReference type="NCBI Taxonomy" id="1429076"/>
    <lineage>
        <taxon>Bacteria</taxon>
        <taxon>Bacillati</taxon>
        <taxon>Actinomycetota</taxon>
        <taxon>Actinomycetes</taxon>
        <taxon>Streptosporangiales</taxon>
        <taxon>Thermomonosporaceae</taxon>
        <taxon>Actinomadura</taxon>
    </lineage>
</organism>
<dbReference type="InterPro" id="IPR013901">
    <property type="entry name" value="Anthrone_oxy"/>
</dbReference>
<keyword evidence="1" id="KW-1133">Transmembrane helix</keyword>
<dbReference type="RefSeq" id="WP_161105333.1">
    <property type="nucleotide sequence ID" value="NZ_JBHLYI010000024.1"/>
</dbReference>
<feature type="transmembrane region" description="Helical" evidence="1">
    <location>
        <begin position="85"/>
        <end position="106"/>
    </location>
</feature>